<gene>
    <name evidence="8" type="ORF">DXD13_09395</name>
</gene>
<feature type="transmembrane region" description="Helical" evidence="7">
    <location>
        <begin position="15"/>
        <end position="37"/>
    </location>
</feature>
<keyword evidence="3" id="KW-1003">Cell membrane</keyword>
<keyword evidence="6 7" id="KW-0472">Membrane</keyword>
<evidence type="ECO:0000313" key="8">
    <source>
        <dbReference type="EMBL" id="RGK42600.1"/>
    </source>
</evidence>
<comment type="similarity">
    <text evidence="2">Belongs to the VirD4/TraG family.</text>
</comment>
<dbReference type="SUPFAM" id="SSF52540">
    <property type="entry name" value="P-loop containing nucleoside triphosphate hydrolases"/>
    <property type="match status" value="1"/>
</dbReference>
<evidence type="ECO:0000256" key="7">
    <source>
        <dbReference type="SAM" id="Phobius"/>
    </source>
</evidence>
<evidence type="ECO:0000256" key="4">
    <source>
        <dbReference type="ARBA" id="ARBA00022692"/>
    </source>
</evidence>
<dbReference type="Gene3D" id="3.40.50.300">
    <property type="entry name" value="P-loop containing nucleotide triphosphate hydrolases"/>
    <property type="match status" value="2"/>
</dbReference>
<dbReference type="EMBL" id="QSQP01000010">
    <property type="protein sequence ID" value="RGK42600.1"/>
    <property type="molecule type" value="Genomic_DNA"/>
</dbReference>
<reference evidence="8 9" key="1">
    <citation type="submission" date="2018-08" db="EMBL/GenBank/DDBJ databases">
        <title>A genome reference for cultivated species of the human gut microbiota.</title>
        <authorList>
            <person name="Zou Y."/>
            <person name="Xue W."/>
            <person name="Luo G."/>
        </authorList>
    </citation>
    <scope>NUCLEOTIDE SEQUENCE [LARGE SCALE GENOMIC DNA]</scope>
    <source>
        <strain evidence="8 9">TF11-15AC</strain>
    </source>
</reference>
<evidence type="ECO:0000256" key="6">
    <source>
        <dbReference type="ARBA" id="ARBA00023136"/>
    </source>
</evidence>
<feature type="transmembrane region" description="Helical" evidence="7">
    <location>
        <begin position="67"/>
        <end position="85"/>
    </location>
</feature>
<comment type="subcellular location">
    <subcellularLocation>
        <location evidence="1">Cell membrane</location>
        <topology evidence="1">Multi-pass membrane protein</topology>
    </subcellularLocation>
</comment>
<dbReference type="CDD" id="cd01127">
    <property type="entry name" value="TrwB_TraG_TraD_VirD4"/>
    <property type="match status" value="1"/>
</dbReference>
<proteinExistence type="inferred from homology"/>
<dbReference type="PANTHER" id="PTHR37937:SF1">
    <property type="entry name" value="CONJUGATIVE TRANSFER: DNA TRANSPORT"/>
    <property type="match status" value="1"/>
</dbReference>
<keyword evidence="5 7" id="KW-1133">Transmembrane helix</keyword>
<sequence>MANYGTRYVKKKTPWGAFICLLVFFLVLGYLISGLYVCPTDLKGDYNAQFLWAATHPFQIANEKTPAWIGIGFMGWFFFVSYYMVHYRDFHSNMEHGDEDWLDPEAASRELADKDDDKNNRIVSENVKVSMKGRLSNNNMLVVGASGSFKTTSIMHQNMLQFGANHVILDVKGDTQRKLGRAYEKAGYKILSLNFKNPEKSDRFNPFAWIQTESDMLRIIKSWHDAVRPIEGNTAADPFWDDAVDLKMQSVFYYVWLDAKDHGRTATFNDVMSLLALENEVVIDEMTGEETNRLSLLMKAKEREKGADYPPVRAYRKFQGKAAETEGSVSLMISAMLNICETAEVKRIFSGNDIDIREIGLGANYDRKTPVVLFLVMPDNVNTYTWIISMFYTQLFDVLVRVSDDEIKAPLPFEVQVWMDEFYAGARPADTEKLLGVIRSRNISAVIMLQSIAQAKAIFPNDKWEILMDNLATAVYLGSGPFAKSTHEFISEMLQSATADKRDDRLSYGMNQSSDLSYSKAEMKLMTPGQVKRMPPTECIVFFESRPPIYDTKAIPFDKPEYGFVAADWLKDRYKAALSLGDYEHPVETIYDPENFKYITLSREKSLEIVSDQNEIKRLKELAKNDPSIYELTVDERDLLYLSFGDEKKTMDEIEKIYRQTVQSADEDLERIKGLALLHNVDIAALGLGEEKQTDKTEWKADSFTDFVALYWDELQQAEQEILLMAMDDGLLDDQLIRVGMSDLTEMDNIRRAFILKNKE</sequence>
<comment type="caution">
    <text evidence="8">The sequence shown here is derived from an EMBL/GenBank/DDBJ whole genome shotgun (WGS) entry which is preliminary data.</text>
</comment>
<organism evidence="8 9">
    <name type="scientific">Agathobacter rectalis</name>
    <dbReference type="NCBI Taxonomy" id="39491"/>
    <lineage>
        <taxon>Bacteria</taxon>
        <taxon>Bacillati</taxon>
        <taxon>Bacillota</taxon>
        <taxon>Clostridia</taxon>
        <taxon>Lachnospirales</taxon>
        <taxon>Lachnospiraceae</taxon>
        <taxon>Agathobacter</taxon>
    </lineage>
</organism>
<dbReference type="AlphaFoldDB" id="A0A3E4LYQ4"/>
<dbReference type="GO" id="GO:0005886">
    <property type="term" value="C:plasma membrane"/>
    <property type="evidence" value="ECO:0007669"/>
    <property type="project" value="UniProtKB-SubCell"/>
</dbReference>
<dbReference type="InterPro" id="IPR051539">
    <property type="entry name" value="T4SS-coupling_protein"/>
</dbReference>
<dbReference type="Proteomes" id="UP000261052">
    <property type="component" value="Unassembled WGS sequence"/>
</dbReference>
<protein>
    <recommendedName>
        <fullName evidence="10">Type IV secretory system conjugative DNA transfer family protein</fullName>
    </recommendedName>
</protein>
<dbReference type="PANTHER" id="PTHR37937">
    <property type="entry name" value="CONJUGATIVE TRANSFER: DNA TRANSPORT"/>
    <property type="match status" value="1"/>
</dbReference>
<evidence type="ECO:0008006" key="10">
    <source>
        <dbReference type="Google" id="ProtNLM"/>
    </source>
</evidence>
<dbReference type="InterPro" id="IPR003688">
    <property type="entry name" value="TraG/VirD4"/>
</dbReference>
<dbReference type="InterPro" id="IPR027417">
    <property type="entry name" value="P-loop_NTPase"/>
</dbReference>
<evidence type="ECO:0000256" key="5">
    <source>
        <dbReference type="ARBA" id="ARBA00022989"/>
    </source>
</evidence>
<dbReference type="Pfam" id="PF02534">
    <property type="entry name" value="T4SS-DNA_transf"/>
    <property type="match status" value="1"/>
</dbReference>
<keyword evidence="4 7" id="KW-0812">Transmembrane</keyword>
<evidence type="ECO:0000256" key="2">
    <source>
        <dbReference type="ARBA" id="ARBA00008806"/>
    </source>
</evidence>
<dbReference type="NCBIfam" id="NF045973">
    <property type="entry name" value="conju_CD1115"/>
    <property type="match status" value="1"/>
</dbReference>
<name>A0A3E4LYQ4_9FIRM</name>
<evidence type="ECO:0000256" key="3">
    <source>
        <dbReference type="ARBA" id="ARBA00022475"/>
    </source>
</evidence>
<evidence type="ECO:0000256" key="1">
    <source>
        <dbReference type="ARBA" id="ARBA00004651"/>
    </source>
</evidence>
<dbReference type="RefSeq" id="WP_117686154.1">
    <property type="nucleotide sequence ID" value="NZ_QSQP01000010.1"/>
</dbReference>
<accession>A0A3E4LYQ4</accession>
<evidence type="ECO:0000313" key="9">
    <source>
        <dbReference type="Proteomes" id="UP000261052"/>
    </source>
</evidence>